<keyword evidence="1" id="KW-0812">Transmembrane</keyword>
<feature type="transmembrane region" description="Helical" evidence="1">
    <location>
        <begin position="43"/>
        <end position="66"/>
    </location>
</feature>
<organism evidence="2 3">
    <name type="scientific">Candidatus Nomurabacteria bacterium RIFCSPHIGHO2_02_FULL_37_13</name>
    <dbReference type="NCBI Taxonomy" id="1801750"/>
    <lineage>
        <taxon>Bacteria</taxon>
        <taxon>Candidatus Nomuraibacteriota</taxon>
    </lineage>
</organism>
<dbReference type="Proteomes" id="UP000178374">
    <property type="component" value="Unassembled WGS sequence"/>
</dbReference>
<keyword evidence="1" id="KW-0472">Membrane</keyword>
<evidence type="ECO:0000313" key="3">
    <source>
        <dbReference type="Proteomes" id="UP000178374"/>
    </source>
</evidence>
<comment type="caution">
    <text evidence="2">The sequence shown here is derived from an EMBL/GenBank/DDBJ whole genome shotgun (WGS) entry which is preliminary data.</text>
</comment>
<sequence length="209" mass="24689">MNQNNILGDSFFNSKFFNPDYLFNQGISFFHQLSNYTFNANTIALYHTGLFFLALFFLTIISYCIIRMFEIRKKEHTYLQHEIAEYARFQAEVEKKIQQERKEGSENERWAKTLTYLFSQSSSDWKLAIIEADSMLDGLMDQLGFRSENLGEKLKMANQDNFPSLTNAWEVHTIRNKIAHEGLSFELSQHEAKRIIALYEQIFRQYGFI</sequence>
<gene>
    <name evidence="2" type="ORF">A3B85_00630</name>
</gene>
<dbReference type="STRING" id="1801750.A3B85_00630"/>
<accession>A0A1F6W3S4</accession>
<dbReference type="EMBL" id="MFUA01000023">
    <property type="protein sequence ID" value="OGI76598.1"/>
    <property type="molecule type" value="Genomic_DNA"/>
</dbReference>
<keyword evidence="1" id="KW-1133">Transmembrane helix</keyword>
<reference evidence="2 3" key="1">
    <citation type="journal article" date="2016" name="Nat. Commun.">
        <title>Thousands of microbial genomes shed light on interconnected biogeochemical processes in an aquifer system.</title>
        <authorList>
            <person name="Anantharaman K."/>
            <person name="Brown C.T."/>
            <person name="Hug L.A."/>
            <person name="Sharon I."/>
            <person name="Castelle C.J."/>
            <person name="Probst A.J."/>
            <person name="Thomas B.C."/>
            <person name="Singh A."/>
            <person name="Wilkins M.J."/>
            <person name="Karaoz U."/>
            <person name="Brodie E.L."/>
            <person name="Williams K.H."/>
            <person name="Hubbard S.S."/>
            <person name="Banfield J.F."/>
        </authorList>
    </citation>
    <scope>NUCLEOTIDE SEQUENCE [LARGE SCALE GENOMIC DNA]</scope>
</reference>
<evidence type="ECO:0000313" key="2">
    <source>
        <dbReference type="EMBL" id="OGI76598.1"/>
    </source>
</evidence>
<evidence type="ECO:0000256" key="1">
    <source>
        <dbReference type="SAM" id="Phobius"/>
    </source>
</evidence>
<name>A0A1F6W3S4_9BACT</name>
<protein>
    <submittedName>
        <fullName evidence="2">Uncharacterized protein</fullName>
    </submittedName>
</protein>
<dbReference type="AlphaFoldDB" id="A0A1F6W3S4"/>
<proteinExistence type="predicted"/>